<evidence type="ECO:0000256" key="7">
    <source>
        <dbReference type="SAM" id="MobiDB-lite"/>
    </source>
</evidence>
<dbReference type="PANTHER" id="PTHR31113">
    <property type="entry name" value="UPF0496 PROTEIN 3-RELATED"/>
    <property type="match status" value="1"/>
</dbReference>
<dbReference type="InterPro" id="IPR007749">
    <property type="entry name" value="DUF677"/>
</dbReference>
<feature type="compositionally biased region" description="Basic and acidic residues" evidence="7">
    <location>
        <begin position="1"/>
        <end position="12"/>
    </location>
</feature>
<evidence type="ECO:0000256" key="5">
    <source>
        <dbReference type="ARBA" id="ARBA00023136"/>
    </source>
</evidence>
<evidence type="ECO:0000256" key="1">
    <source>
        <dbReference type="ARBA" id="ARBA00004370"/>
    </source>
</evidence>
<feature type="coiled-coil region" evidence="6">
    <location>
        <begin position="202"/>
        <end position="229"/>
    </location>
</feature>
<evidence type="ECO:0000256" key="3">
    <source>
        <dbReference type="ARBA" id="ARBA00022692"/>
    </source>
</evidence>
<keyword evidence="5 8" id="KW-0472">Membrane</keyword>
<evidence type="ECO:0000313" key="10">
    <source>
        <dbReference type="Proteomes" id="UP001630127"/>
    </source>
</evidence>
<dbReference type="GO" id="GO:0016020">
    <property type="term" value="C:membrane"/>
    <property type="evidence" value="ECO:0007669"/>
    <property type="project" value="UniProtKB-SubCell"/>
</dbReference>
<accession>A0ABD3A735</accession>
<dbReference type="AlphaFoldDB" id="A0ABD3A735"/>
<dbReference type="Pfam" id="PF05055">
    <property type="entry name" value="DUF677"/>
    <property type="match status" value="1"/>
</dbReference>
<feature type="compositionally biased region" description="Low complexity" evidence="7">
    <location>
        <begin position="23"/>
        <end position="33"/>
    </location>
</feature>
<keyword evidence="3 8" id="KW-0812">Transmembrane</keyword>
<evidence type="ECO:0000256" key="2">
    <source>
        <dbReference type="ARBA" id="ARBA00009074"/>
    </source>
</evidence>
<keyword evidence="6" id="KW-0175">Coiled coil</keyword>
<evidence type="ECO:0000256" key="4">
    <source>
        <dbReference type="ARBA" id="ARBA00022989"/>
    </source>
</evidence>
<gene>
    <name evidence="9" type="ORF">ACH5RR_011347</name>
</gene>
<keyword evidence="4 8" id="KW-1133">Transmembrane helix</keyword>
<evidence type="ECO:0000313" key="9">
    <source>
        <dbReference type="EMBL" id="KAL3526691.1"/>
    </source>
</evidence>
<protein>
    <submittedName>
        <fullName evidence="9">Uncharacterized protein</fullName>
    </submittedName>
</protein>
<sequence length="400" mass="44633">MGSQFSKREEQSAHTTPPPPQEGSSSGHNSNNSEVTIEAELSSYEAACQADPELRSLDATLQERTSRAINSIAVSLDVGALPLDSLREVIEFLLETNQEVVDVILQNQKDIWKDPELYGLVNDYFENSLQSLDFCTALEGCLQRALRSQSIILLALQKFDEEHAYPQTSNNLYPKTLQELANFRAAGDPFTQEFLSLFQQVYKQQLLMLEKLEAKMRNLDKKLRSMKGWRRVSNVIFVAAFVSVLVCSVVAAAITAPPVVTALAAAAAAPLGSMGKWLDSIWSKCETDLKGQREVIFSMQIGSRFVISDLRTIRVLVEKLRTDIEALLKTADFGIKEDEAVVIVVGEIKKKVNGFMKIIHDLNDHADKCSRDIRRARAVILRRIINYSSSSNQSDGMFLS</sequence>
<organism evidence="9 10">
    <name type="scientific">Cinchona calisaya</name>
    <dbReference type="NCBI Taxonomy" id="153742"/>
    <lineage>
        <taxon>Eukaryota</taxon>
        <taxon>Viridiplantae</taxon>
        <taxon>Streptophyta</taxon>
        <taxon>Embryophyta</taxon>
        <taxon>Tracheophyta</taxon>
        <taxon>Spermatophyta</taxon>
        <taxon>Magnoliopsida</taxon>
        <taxon>eudicotyledons</taxon>
        <taxon>Gunneridae</taxon>
        <taxon>Pentapetalae</taxon>
        <taxon>asterids</taxon>
        <taxon>lamiids</taxon>
        <taxon>Gentianales</taxon>
        <taxon>Rubiaceae</taxon>
        <taxon>Cinchonoideae</taxon>
        <taxon>Cinchoneae</taxon>
        <taxon>Cinchona</taxon>
    </lineage>
</organism>
<evidence type="ECO:0000256" key="6">
    <source>
        <dbReference type="SAM" id="Coils"/>
    </source>
</evidence>
<comment type="caution">
    <text evidence="9">The sequence shown here is derived from an EMBL/GenBank/DDBJ whole genome shotgun (WGS) entry which is preliminary data.</text>
</comment>
<feature type="transmembrane region" description="Helical" evidence="8">
    <location>
        <begin position="232"/>
        <end position="254"/>
    </location>
</feature>
<name>A0ABD3A735_9GENT</name>
<proteinExistence type="inferred from homology"/>
<feature type="region of interest" description="Disordered" evidence="7">
    <location>
        <begin position="1"/>
        <end position="33"/>
    </location>
</feature>
<dbReference type="Proteomes" id="UP001630127">
    <property type="component" value="Unassembled WGS sequence"/>
</dbReference>
<comment type="subcellular location">
    <subcellularLocation>
        <location evidence="1">Membrane</location>
    </subcellularLocation>
</comment>
<evidence type="ECO:0000256" key="8">
    <source>
        <dbReference type="SAM" id="Phobius"/>
    </source>
</evidence>
<dbReference type="EMBL" id="JBJUIK010000005">
    <property type="protein sequence ID" value="KAL3526691.1"/>
    <property type="molecule type" value="Genomic_DNA"/>
</dbReference>
<comment type="similarity">
    <text evidence="2">Belongs to the UPF0496 family.</text>
</comment>
<keyword evidence="10" id="KW-1185">Reference proteome</keyword>
<reference evidence="9 10" key="1">
    <citation type="submission" date="2024-11" db="EMBL/GenBank/DDBJ databases">
        <title>A near-complete genome assembly of Cinchona calisaya.</title>
        <authorList>
            <person name="Lian D.C."/>
            <person name="Zhao X.W."/>
            <person name="Wei L."/>
        </authorList>
    </citation>
    <scope>NUCLEOTIDE SEQUENCE [LARGE SCALE GENOMIC DNA]</scope>
    <source>
        <tissue evidence="9">Nenye</tissue>
    </source>
</reference>
<dbReference type="PANTHER" id="PTHR31113:SF32">
    <property type="entry name" value="UPF0496 PLANT-LIKE PROTEIN"/>
    <property type="match status" value="1"/>
</dbReference>